<sequence length="1369" mass="152983">MGGASRDVFPLPRFECSRAPLLGLSRGVSQRLRRNEAVFKAADESVRSLNELYGCGGVFSAAPATGLDDAQHRILKRIVQAHRRLHKPVDLMTPQEAAKELLQAEAGYSEPAETTCVPFELSKLSLPIGQIAPVPLEQVLNQHDSELLRSFETSMLLSHEEWASVVEATVIPPSYWDPKLKNSRKAYLGLVKVLFDAKVVKFTKVCIETIGLFTVKKKLGRQRLICDARRPNARFRSAPSMRLCSAASFSEIGIDLDESLWIAQADVKDYFYRLGLPIELWSYFCLEPVTKEELISLFGMVPEGFSLEDGESLWPCLAVVPQGWSCAFYLSQQAHGHIAETVLPGIPCLEDNKPCPCVKPGQPFRVTYADNGAIVGVDRESVDAAQKLLNEKLESLGLCVHDVCEAETLATLLGFEFNGVHGRVQPTSHRLWKLHQALLYIESGNKISSKQLQRLVGHAMFMFLICRPLLCIFFHVYRFIEAEYAVPVRPWESIQKECRWARSLLPLLFTDVKLGWSSLVQETDSCFSGYGVVYGQFDIQLVKKVGRWDERWRFRAPGWEKHAPRDVALEGLDVLSDIRTVRSSVCGEQDREWHVDDKFPEVDSFFHDGKNWQHGWSSPWSVREKVHIGEARGVVSCIRARARDLGQRNSHGLVLCDNLGDALAFSKGRCKDFALLLTIRRAAALQVAANIRIRVRWIPSELNWADAASRRWEPKCPTYWDGTLWKSAKQLAGDGGEAPHLRNNQSATAPRSRAPPGLQELNRWCAAKGVEGEESETSCRQSEEGHLEEEKRPSNTNRVNERPRPNLGELREASGNVLNVVLREWVAIKSGGSGKGGQADGGVLRPLVHRRKRRRCWREDTCRMDGIAPTLCKRRLGPSPCPAWTQGMEEGCSGWHPPSVPSIGLCCNSRLNDHKWTQGHGALRDDCLLNLRASWGDSPSPWHGCDSSDSTFPAPHNGVGALRAGHQLEGRAVRRCHPVGRSRDALAGEAATDAGVPQAGPRLVGLLDERLGPDIRAALLKSGFRENDLLSLPDEAWRRLARQIRGETKSGCSAAPRQVECSIFIEAIRKARQSAAYPEQNDSFAQGVWQESPATFPRDVLREAALAPTSDVNAHARRRARSRQEAGRPLTFLSLFAGSEHAAQAAVKAGHQAIAIDITHGHLHDLTKPSVILGLSVLIMFGVVDYIGLDMCCQSWSRARRWDGGPPPLREDTGPELWGRFDLHHIDKNKVALGNRLLFVTGYFMCLCSTFGIPGYVENPFHSRCWLTQFFRDVSKSIQAHSHEVHYCQYGTRWKKPTRFLMWGKFVELWCPKQCHSHSHKCTRTGQSHIVLSGKVDGKYRTLLAQPYPKLLCEELIRTLGTAALEAIS</sequence>
<accession>A0A813GYJ0</accession>
<dbReference type="PANTHER" id="PTHR33050:SF7">
    <property type="entry name" value="RIBONUCLEASE H"/>
    <property type="match status" value="1"/>
</dbReference>
<dbReference type="InterPro" id="IPR052055">
    <property type="entry name" value="Hepadnavirus_pol/RT"/>
</dbReference>
<reference evidence="2" key="1">
    <citation type="submission" date="2021-02" db="EMBL/GenBank/DDBJ databases">
        <authorList>
            <person name="Dougan E. K."/>
            <person name="Rhodes N."/>
            <person name="Thang M."/>
            <person name="Chan C."/>
        </authorList>
    </citation>
    <scope>NUCLEOTIDE SEQUENCE</scope>
</reference>
<dbReference type="Proteomes" id="UP000626109">
    <property type="component" value="Unassembled WGS sequence"/>
</dbReference>
<feature type="compositionally biased region" description="Basic and acidic residues" evidence="1">
    <location>
        <begin position="781"/>
        <end position="808"/>
    </location>
</feature>
<evidence type="ECO:0000313" key="2">
    <source>
        <dbReference type="EMBL" id="CAE8630360.1"/>
    </source>
</evidence>
<organism evidence="2 3">
    <name type="scientific">Polarella glacialis</name>
    <name type="common">Dinoflagellate</name>
    <dbReference type="NCBI Taxonomy" id="89957"/>
    <lineage>
        <taxon>Eukaryota</taxon>
        <taxon>Sar</taxon>
        <taxon>Alveolata</taxon>
        <taxon>Dinophyceae</taxon>
        <taxon>Suessiales</taxon>
        <taxon>Suessiaceae</taxon>
        <taxon>Polarella</taxon>
    </lineage>
</organism>
<name>A0A813GYJ0_POLGL</name>
<protein>
    <submittedName>
        <fullName evidence="2">Uncharacterized protein</fullName>
    </submittedName>
</protein>
<feature type="region of interest" description="Disordered" evidence="1">
    <location>
        <begin position="731"/>
        <end position="758"/>
    </location>
</feature>
<proteinExistence type="predicted"/>
<dbReference type="EMBL" id="CAJNNW010000728">
    <property type="protein sequence ID" value="CAE8630360.1"/>
    <property type="molecule type" value="Genomic_DNA"/>
</dbReference>
<dbReference type="PANTHER" id="PTHR33050">
    <property type="entry name" value="REVERSE TRANSCRIPTASE DOMAIN-CONTAINING PROTEIN"/>
    <property type="match status" value="1"/>
</dbReference>
<feature type="region of interest" description="Disordered" evidence="1">
    <location>
        <begin position="775"/>
        <end position="808"/>
    </location>
</feature>
<evidence type="ECO:0000256" key="1">
    <source>
        <dbReference type="SAM" id="MobiDB-lite"/>
    </source>
</evidence>
<gene>
    <name evidence="2" type="ORF">PGLA2088_LOCUS969</name>
</gene>
<evidence type="ECO:0000313" key="3">
    <source>
        <dbReference type="Proteomes" id="UP000626109"/>
    </source>
</evidence>
<comment type="caution">
    <text evidence="2">The sequence shown here is derived from an EMBL/GenBank/DDBJ whole genome shotgun (WGS) entry which is preliminary data.</text>
</comment>